<evidence type="ECO:0000313" key="11">
    <source>
        <dbReference type="Proteomes" id="UP000048948"/>
    </source>
</evidence>
<dbReference type="EMBL" id="CSAE01000036">
    <property type="protein sequence ID" value="COV12713.1"/>
    <property type="molecule type" value="Genomic_DNA"/>
</dbReference>
<evidence type="ECO:0000313" key="12">
    <source>
        <dbReference type="Proteomes" id="UP000049023"/>
    </source>
</evidence>
<evidence type="ECO:0000313" key="10">
    <source>
        <dbReference type="Proteomes" id="UP000048289"/>
    </source>
</evidence>
<dbReference type="Proteomes" id="UP000046947">
    <property type="component" value="Unassembled WGS sequence"/>
</dbReference>
<protein>
    <submittedName>
        <fullName evidence="5">Uncharacterized protein</fullName>
    </submittedName>
</protein>
<dbReference type="EMBL" id="CSAD01000567">
    <property type="protein sequence ID" value="COW16168.1"/>
    <property type="molecule type" value="Genomic_DNA"/>
</dbReference>
<gene>
    <name evidence="6" type="ORF">ERS007679_03266</name>
    <name evidence="1" type="ORF">ERS007681_01183</name>
    <name evidence="2" type="ORF">ERS007688_00076</name>
    <name evidence="5" type="ORF">ERS007703_00595</name>
    <name evidence="3" type="ORF">ERS027646_03077</name>
    <name evidence="4" type="ORF">ERS027661_04521</name>
</gene>
<proteinExistence type="predicted"/>
<reference evidence="5" key="1">
    <citation type="submission" date="2015-03" db="EMBL/GenBank/DDBJ databases">
        <authorList>
            <person name="Murphy D."/>
        </authorList>
    </citation>
    <scope>NUCLEOTIDE SEQUENCE [LARGE SCALE GENOMIC DNA]</scope>
    <source>
        <strain evidence="5">K00500041</strain>
    </source>
</reference>
<evidence type="ECO:0000313" key="1">
    <source>
        <dbReference type="EMBL" id="CFE38815.1"/>
    </source>
</evidence>
<dbReference type="AlphaFoldDB" id="A0A0T9EIB7"/>
<evidence type="ECO:0000313" key="4">
    <source>
        <dbReference type="EMBL" id="CKT56152.1"/>
    </source>
</evidence>
<dbReference type="EMBL" id="CFOE01000109">
    <property type="protein sequence ID" value="CFE38815.1"/>
    <property type="molecule type" value="Genomic_DNA"/>
</dbReference>
<dbReference type="AntiFam" id="ANF00133">
    <property type="entry name" value="Shadow ORF (opposite mccA)"/>
</dbReference>
<evidence type="ECO:0000313" key="3">
    <source>
        <dbReference type="EMBL" id="CKT15889.1"/>
    </source>
</evidence>
<dbReference type="Proteomes" id="UP000038802">
    <property type="component" value="Unassembled WGS sequence"/>
</dbReference>
<dbReference type="Proteomes" id="UP000048948">
    <property type="component" value="Unassembled WGS sequence"/>
</dbReference>
<dbReference type="EMBL" id="CFOH01000005">
    <property type="protein sequence ID" value="CFE46261.1"/>
    <property type="molecule type" value="Genomic_DNA"/>
</dbReference>
<accession>A0A0T9EIB7</accession>
<dbReference type="Proteomes" id="UP000048289">
    <property type="component" value="Unassembled WGS sequence"/>
</dbReference>
<evidence type="ECO:0000313" key="8">
    <source>
        <dbReference type="Proteomes" id="UP000045842"/>
    </source>
</evidence>
<reference evidence="7 8" key="2">
    <citation type="submission" date="2015-03" db="EMBL/GenBank/DDBJ databases">
        <authorList>
            <consortium name="Pathogen Informatics"/>
        </authorList>
    </citation>
    <scope>NUCLEOTIDE SEQUENCE [LARGE SCALE GENOMIC DNA]</scope>
    <source>
        <strain evidence="3 11">Bir 172</strain>
        <strain evidence="4 12">Bir 187</strain>
        <strain evidence="6 8">G09801536</strain>
        <strain evidence="1 10">G09901357</strain>
        <strain evidence="2 9">H09601792</strain>
        <strain evidence="7">K00500041</strain>
    </source>
</reference>
<name>A0A0T9EIB7_MYCTX</name>
<evidence type="ECO:0000313" key="2">
    <source>
        <dbReference type="EMBL" id="CFE46261.1"/>
    </source>
</evidence>
<organism evidence="5 7">
    <name type="scientific">Mycobacterium tuberculosis</name>
    <dbReference type="NCBI Taxonomy" id="1773"/>
    <lineage>
        <taxon>Bacteria</taxon>
        <taxon>Bacillati</taxon>
        <taxon>Actinomycetota</taxon>
        <taxon>Actinomycetes</taxon>
        <taxon>Mycobacteriales</taxon>
        <taxon>Mycobacteriaceae</taxon>
        <taxon>Mycobacterium</taxon>
        <taxon>Mycobacterium tuberculosis complex</taxon>
    </lineage>
</organism>
<dbReference type="Proteomes" id="UP000049023">
    <property type="component" value="Unassembled WGS sequence"/>
</dbReference>
<dbReference type="EMBL" id="CNGE01000660">
    <property type="protein sequence ID" value="CKT15889.1"/>
    <property type="molecule type" value="Genomic_DNA"/>
</dbReference>
<dbReference type="Proteomes" id="UP000045842">
    <property type="component" value="Unassembled WGS sequence"/>
</dbReference>
<evidence type="ECO:0000313" key="5">
    <source>
        <dbReference type="EMBL" id="COV12713.1"/>
    </source>
</evidence>
<evidence type="ECO:0000313" key="9">
    <source>
        <dbReference type="Proteomes" id="UP000046947"/>
    </source>
</evidence>
<dbReference type="EMBL" id="CNFU01001583">
    <property type="protein sequence ID" value="CKT56152.1"/>
    <property type="molecule type" value="Genomic_DNA"/>
</dbReference>
<sequence length="138" mass="15136">MPTQLDVVLGEAQLFARTHPQLPLDQVQSSNRLGDRVFHLQPGIHLHEKELVGALRGDDELHRAGADVVHAAGGVAGRDPDALAGLRVKQWRRRLLDNLLVAPLEAALTLTQMHHVAVSVGKHLHFDVPGPQHKPLQE</sequence>
<evidence type="ECO:0000313" key="6">
    <source>
        <dbReference type="EMBL" id="COW16168.1"/>
    </source>
</evidence>
<evidence type="ECO:0000313" key="7">
    <source>
        <dbReference type="Proteomes" id="UP000038802"/>
    </source>
</evidence>